<reference evidence="1 2" key="1">
    <citation type="submission" date="2016-11" db="EMBL/GenBank/DDBJ databases">
        <title>Trade-off between light-utilization and light-protection in marine flavobacteria.</title>
        <authorList>
            <person name="Kumagai Y."/>
        </authorList>
    </citation>
    <scope>NUCLEOTIDE SEQUENCE [LARGE SCALE GENOMIC DNA]</scope>
    <source>
        <strain evidence="1 2">JCM 13191</strain>
    </source>
</reference>
<dbReference type="EMBL" id="CP019344">
    <property type="protein sequence ID" value="ARN77366.1"/>
    <property type="molecule type" value="Genomic_DNA"/>
</dbReference>
<dbReference type="STRING" id="331648.BST97_04865"/>
<dbReference type="Proteomes" id="UP000193431">
    <property type="component" value="Chromosome"/>
</dbReference>
<organism evidence="1 2">
    <name type="scientific">Nonlabens spongiae</name>
    <dbReference type="NCBI Taxonomy" id="331648"/>
    <lineage>
        <taxon>Bacteria</taxon>
        <taxon>Pseudomonadati</taxon>
        <taxon>Bacteroidota</taxon>
        <taxon>Flavobacteriia</taxon>
        <taxon>Flavobacteriales</taxon>
        <taxon>Flavobacteriaceae</taxon>
        <taxon>Nonlabens</taxon>
    </lineage>
</organism>
<evidence type="ECO:0000313" key="1">
    <source>
        <dbReference type="EMBL" id="ARN77366.1"/>
    </source>
</evidence>
<proteinExistence type="predicted"/>
<gene>
    <name evidence="1" type="ORF">BST97_04865</name>
</gene>
<keyword evidence="2" id="KW-1185">Reference proteome</keyword>
<accession>A0A1W6MIP7</accession>
<sequence length="66" mass="7580">MALLKWDKPYQACFQSNKPLPPPIFLISFLLLDQTGNVAIVIWQSGSDNRKSLFQELVAEFKIKLE</sequence>
<dbReference type="AlphaFoldDB" id="A0A1W6MIP7"/>
<evidence type="ECO:0000313" key="2">
    <source>
        <dbReference type="Proteomes" id="UP000193431"/>
    </source>
</evidence>
<name>A0A1W6MIP7_9FLAO</name>
<protein>
    <submittedName>
        <fullName evidence="1">Uncharacterized protein</fullName>
    </submittedName>
</protein>